<dbReference type="InterPro" id="IPR024185">
    <property type="entry name" value="FTHF_cligase-like_sf"/>
</dbReference>
<protein>
    <recommendedName>
        <fullName evidence="5">5-formyltetrahydrofolate cyclo-ligase</fullName>
        <ecNumber evidence="5">6.3.3.2</ecNumber>
    </recommendedName>
</protein>
<dbReference type="GO" id="GO:0009396">
    <property type="term" value="P:folic acid-containing compound biosynthetic process"/>
    <property type="evidence" value="ECO:0007669"/>
    <property type="project" value="TreeGrafter"/>
</dbReference>
<reference evidence="7" key="1">
    <citation type="submission" date="2016-11" db="EMBL/GenBank/DDBJ databases">
        <authorList>
            <person name="Varghese N."/>
            <person name="Submissions S."/>
        </authorList>
    </citation>
    <scope>NUCLEOTIDE SEQUENCE [LARGE SCALE GENOMIC DNA]</scope>
    <source>
        <strain evidence="7">DSM 15292</strain>
    </source>
</reference>
<feature type="binding site" evidence="4">
    <location>
        <begin position="136"/>
        <end position="144"/>
    </location>
    <ligand>
        <name>ATP</name>
        <dbReference type="ChEBI" id="CHEBI:30616"/>
    </ligand>
</feature>
<dbReference type="AlphaFoldDB" id="A0A1N6FLA2"/>
<gene>
    <name evidence="6" type="ORF">SAMN05444394_2532</name>
</gene>
<feature type="binding site" evidence="4">
    <location>
        <position position="59"/>
    </location>
    <ligand>
        <name>substrate</name>
    </ligand>
</feature>
<dbReference type="NCBIfam" id="TIGR02727">
    <property type="entry name" value="MTHFS_bact"/>
    <property type="match status" value="1"/>
</dbReference>
<dbReference type="EC" id="6.3.3.2" evidence="5"/>
<evidence type="ECO:0000256" key="2">
    <source>
        <dbReference type="ARBA" id="ARBA00022741"/>
    </source>
</evidence>
<feature type="binding site" evidence="4">
    <location>
        <begin position="5"/>
        <end position="9"/>
    </location>
    <ligand>
        <name>ATP</name>
        <dbReference type="ChEBI" id="CHEBI:30616"/>
    </ligand>
</feature>
<evidence type="ECO:0000256" key="4">
    <source>
        <dbReference type="PIRSR" id="PIRSR006806-1"/>
    </source>
</evidence>
<evidence type="ECO:0000256" key="5">
    <source>
        <dbReference type="RuleBase" id="RU361279"/>
    </source>
</evidence>
<keyword evidence="2 4" id="KW-0547">Nucleotide-binding</keyword>
<dbReference type="STRING" id="226505.SAMN05444394_2532"/>
<evidence type="ECO:0000256" key="3">
    <source>
        <dbReference type="ARBA" id="ARBA00022840"/>
    </source>
</evidence>
<dbReference type="PANTHER" id="PTHR23407:SF1">
    <property type="entry name" value="5-FORMYLTETRAHYDROFOLATE CYCLO-LIGASE"/>
    <property type="match status" value="1"/>
</dbReference>
<dbReference type="Gene3D" id="3.40.50.10420">
    <property type="entry name" value="NagB/RpiA/CoA transferase-like"/>
    <property type="match status" value="1"/>
</dbReference>
<dbReference type="PIRSF" id="PIRSF006806">
    <property type="entry name" value="FTHF_cligase"/>
    <property type="match status" value="1"/>
</dbReference>
<comment type="similarity">
    <text evidence="1 5">Belongs to the 5-formyltetrahydrofolate cyclo-ligase family.</text>
</comment>
<keyword evidence="5" id="KW-0479">Metal-binding</keyword>
<name>A0A1N6FLA2_9BACT</name>
<dbReference type="GO" id="GO:0005524">
    <property type="term" value="F:ATP binding"/>
    <property type="evidence" value="ECO:0007669"/>
    <property type="project" value="UniProtKB-KW"/>
</dbReference>
<dbReference type="OrthoDB" id="9801938at2"/>
<comment type="cofactor">
    <cofactor evidence="5">
        <name>Mg(2+)</name>
        <dbReference type="ChEBI" id="CHEBI:18420"/>
    </cofactor>
</comment>
<evidence type="ECO:0000313" key="7">
    <source>
        <dbReference type="Proteomes" id="UP000185221"/>
    </source>
</evidence>
<sequence>MSTEKEQIRQLFKDKRKALSPEEAQRRSELIFRQFQVWFNSHPEIAHIHIYLPIAHQNEINTLLIRDYLLGRGNSVYTSIVKSGTLQLDTVKIDSNTIFEINKWGIPIPQNISAISPNKIQLVLIPLLAFDIKGNRIGFGKGYYDVFLSGLDGEVLKVGLSFFDPVPQIPSETHDIPLDYCITSEKVFTF</sequence>
<dbReference type="Proteomes" id="UP000185221">
    <property type="component" value="Unassembled WGS sequence"/>
</dbReference>
<evidence type="ECO:0000256" key="1">
    <source>
        <dbReference type="ARBA" id="ARBA00010638"/>
    </source>
</evidence>
<feature type="binding site" evidence="4">
    <location>
        <position position="52"/>
    </location>
    <ligand>
        <name>substrate</name>
    </ligand>
</feature>
<keyword evidence="3 4" id="KW-0067">ATP-binding</keyword>
<dbReference type="GO" id="GO:0035999">
    <property type="term" value="P:tetrahydrofolate interconversion"/>
    <property type="evidence" value="ECO:0007669"/>
    <property type="project" value="TreeGrafter"/>
</dbReference>
<dbReference type="Pfam" id="PF01812">
    <property type="entry name" value="5-FTHF_cyc-lig"/>
    <property type="match status" value="1"/>
</dbReference>
<keyword evidence="5" id="KW-0460">Magnesium</keyword>
<dbReference type="InterPro" id="IPR037171">
    <property type="entry name" value="NagB/RpiA_transferase-like"/>
</dbReference>
<organism evidence="6 7">
    <name type="scientific">Algoriphagus halophilus</name>
    <dbReference type="NCBI Taxonomy" id="226505"/>
    <lineage>
        <taxon>Bacteria</taxon>
        <taxon>Pseudomonadati</taxon>
        <taxon>Bacteroidota</taxon>
        <taxon>Cytophagia</taxon>
        <taxon>Cytophagales</taxon>
        <taxon>Cyclobacteriaceae</taxon>
        <taxon>Algoriphagus</taxon>
    </lineage>
</organism>
<accession>A0A1N6FLA2</accession>
<proteinExistence type="inferred from homology"/>
<dbReference type="SUPFAM" id="SSF100950">
    <property type="entry name" value="NagB/RpiA/CoA transferase-like"/>
    <property type="match status" value="1"/>
</dbReference>
<dbReference type="InterPro" id="IPR002698">
    <property type="entry name" value="FTHF_cligase"/>
</dbReference>
<evidence type="ECO:0000313" key="6">
    <source>
        <dbReference type="EMBL" id="SIN96034.1"/>
    </source>
</evidence>
<dbReference type="RefSeq" id="WP_074225364.1">
    <property type="nucleotide sequence ID" value="NZ_FSRC01000002.1"/>
</dbReference>
<dbReference type="GO" id="GO:0030272">
    <property type="term" value="F:5-formyltetrahydrofolate cyclo-ligase activity"/>
    <property type="evidence" value="ECO:0007669"/>
    <property type="project" value="UniProtKB-EC"/>
</dbReference>
<keyword evidence="7" id="KW-1185">Reference proteome</keyword>
<dbReference type="GO" id="GO:0046872">
    <property type="term" value="F:metal ion binding"/>
    <property type="evidence" value="ECO:0007669"/>
    <property type="project" value="UniProtKB-KW"/>
</dbReference>
<dbReference type="EMBL" id="FSRC01000002">
    <property type="protein sequence ID" value="SIN96034.1"/>
    <property type="molecule type" value="Genomic_DNA"/>
</dbReference>
<comment type="catalytic activity">
    <reaction evidence="5">
        <text>(6S)-5-formyl-5,6,7,8-tetrahydrofolate + ATP = (6R)-5,10-methenyltetrahydrofolate + ADP + phosphate</text>
        <dbReference type="Rhea" id="RHEA:10488"/>
        <dbReference type="ChEBI" id="CHEBI:30616"/>
        <dbReference type="ChEBI" id="CHEBI:43474"/>
        <dbReference type="ChEBI" id="CHEBI:57455"/>
        <dbReference type="ChEBI" id="CHEBI:57457"/>
        <dbReference type="ChEBI" id="CHEBI:456216"/>
        <dbReference type="EC" id="6.3.3.2"/>
    </reaction>
</comment>
<keyword evidence="6" id="KW-0436">Ligase</keyword>
<dbReference type="PANTHER" id="PTHR23407">
    <property type="entry name" value="ATPASE INHIBITOR/5-FORMYLTETRAHYDROFOLATE CYCLO-LIGASE"/>
    <property type="match status" value="1"/>
</dbReference>